<dbReference type="EMBL" id="JBIRXV010000011">
    <property type="protein sequence ID" value="MFI2325214.1"/>
    <property type="molecule type" value="Genomic_DNA"/>
</dbReference>
<protein>
    <submittedName>
        <fullName evidence="1">Uncharacterized protein</fullName>
    </submittedName>
</protein>
<proteinExistence type="predicted"/>
<gene>
    <name evidence="1" type="ORF">ACH47G_32400</name>
</gene>
<sequence>MPDELGTALSSIAKLRRQQGVSARRLFGLPTPTKGKPGADEKAVDSRTEGLAGLVVRRYHWEGRIFDVAEIATPSNTVAAAAVLTEPVRTVMPTERTKQVNRARTAVPHSAPAIRVGRFRIAVMTGSYPPASI</sequence>
<dbReference type="Proteomes" id="UP001611450">
    <property type="component" value="Unassembled WGS sequence"/>
</dbReference>
<comment type="caution">
    <text evidence="1">The sequence shown here is derived from an EMBL/GenBank/DDBJ whole genome shotgun (WGS) entry which is preliminary data.</text>
</comment>
<keyword evidence="2" id="KW-1185">Reference proteome</keyword>
<evidence type="ECO:0000313" key="2">
    <source>
        <dbReference type="Proteomes" id="UP001611450"/>
    </source>
</evidence>
<name>A0ABW7WQF2_9NOCA</name>
<reference evidence="1 2" key="1">
    <citation type="submission" date="2024-10" db="EMBL/GenBank/DDBJ databases">
        <title>The Natural Products Discovery Center: Release of the First 8490 Sequenced Strains for Exploring Actinobacteria Biosynthetic Diversity.</title>
        <authorList>
            <person name="Kalkreuter E."/>
            <person name="Kautsar S.A."/>
            <person name="Yang D."/>
            <person name="Bader C.D."/>
            <person name="Teijaro C.N."/>
            <person name="Fluegel L."/>
            <person name="Davis C.M."/>
            <person name="Simpson J.R."/>
            <person name="Lauterbach L."/>
            <person name="Steele A.D."/>
            <person name="Gui C."/>
            <person name="Meng S."/>
            <person name="Li G."/>
            <person name="Viehrig K."/>
            <person name="Ye F."/>
            <person name="Su P."/>
            <person name="Kiefer A.F."/>
            <person name="Nichols A."/>
            <person name="Cepeda A.J."/>
            <person name="Yan W."/>
            <person name="Fan B."/>
            <person name="Jiang Y."/>
            <person name="Adhikari A."/>
            <person name="Zheng C.-J."/>
            <person name="Schuster L."/>
            <person name="Cowan T.M."/>
            <person name="Smanski M.J."/>
            <person name="Chevrette M.G."/>
            <person name="De Carvalho L.P.S."/>
            <person name="Shen B."/>
        </authorList>
    </citation>
    <scope>NUCLEOTIDE SEQUENCE [LARGE SCALE GENOMIC DNA]</scope>
    <source>
        <strain evidence="1 2">NPDC019626</strain>
    </source>
</reference>
<accession>A0ABW7WQF2</accession>
<evidence type="ECO:0000313" key="1">
    <source>
        <dbReference type="EMBL" id="MFI2325214.1"/>
    </source>
</evidence>
<organism evidence="1 2">
    <name type="scientific">Nocardia beijingensis</name>
    <dbReference type="NCBI Taxonomy" id="95162"/>
    <lineage>
        <taxon>Bacteria</taxon>
        <taxon>Bacillati</taxon>
        <taxon>Actinomycetota</taxon>
        <taxon>Actinomycetes</taxon>
        <taxon>Mycobacteriales</taxon>
        <taxon>Nocardiaceae</taxon>
        <taxon>Nocardia</taxon>
    </lineage>
</organism>
<dbReference type="RefSeq" id="WP_396949079.1">
    <property type="nucleotide sequence ID" value="NZ_JBIRXV010000011.1"/>
</dbReference>